<feature type="compositionally biased region" description="Basic and acidic residues" evidence="1">
    <location>
        <begin position="218"/>
        <end position="232"/>
    </location>
</feature>
<dbReference type="STRING" id="1122192.SAMN02745673_04485"/>
<evidence type="ECO:0000256" key="1">
    <source>
        <dbReference type="SAM" id="MobiDB-lite"/>
    </source>
</evidence>
<organism evidence="2 3">
    <name type="scientific">Marinactinospora thermotolerans DSM 45154</name>
    <dbReference type="NCBI Taxonomy" id="1122192"/>
    <lineage>
        <taxon>Bacteria</taxon>
        <taxon>Bacillati</taxon>
        <taxon>Actinomycetota</taxon>
        <taxon>Actinomycetes</taxon>
        <taxon>Streptosporangiales</taxon>
        <taxon>Nocardiopsidaceae</taxon>
        <taxon>Marinactinospora</taxon>
    </lineage>
</organism>
<feature type="region of interest" description="Disordered" evidence="1">
    <location>
        <begin position="113"/>
        <end position="244"/>
    </location>
</feature>
<evidence type="ECO:0000313" key="2">
    <source>
        <dbReference type="EMBL" id="SKA35369.1"/>
    </source>
</evidence>
<proteinExistence type="predicted"/>
<accession>A0A1T4T4Y4</accession>
<keyword evidence="3" id="KW-1185">Reference proteome</keyword>
<reference evidence="2 3" key="1">
    <citation type="submission" date="2017-02" db="EMBL/GenBank/DDBJ databases">
        <authorList>
            <person name="Peterson S.W."/>
        </authorList>
    </citation>
    <scope>NUCLEOTIDE SEQUENCE [LARGE SCALE GENOMIC DNA]</scope>
    <source>
        <strain evidence="2 3">DSM 45154</strain>
    </source>
</reference>
<dbReference type="Proteomes" id="UP000190637">
    <property type="component" value="Unassembled WGS sequence"/>
</dbReference>
<dbReference type="AlphaFoldDB" id="A0A1T4T4Y4"/>
<sequence length="244" mass="25960">MSREIPAARIAAFRAHDLPVIEAYPEPKNRRRNHGGGPGAIRYHRETAWGPCPRYGGPDGPFPHGPVPGGAPQALVWPCGDRAGAYDALCTPRRSQERKPETVLHSLSSRDRNGVRTVIGGPLRQRGRDPDPDAGFSGTPGEVAASATDRDVVVPGEGRHTFDGRPYPAGVVSENAVPSGLRHDAPPTRGGPPSAGPHAARTLGGRRPGRLLRPRNPCGEETRGRWAEHRGSPESGGPTSTVPW</sequence>
<evidence type="ECO:0000313" key="3">
    <source>
        <dbReference type="Proteomes" id="UP000190637"/>
    </source>
</evidence>
<name>A0A1T4T4Y4_9ACTN</name>
<protein>
    <submittedName>
        <fullName evidence="2">Uncharacterized protein</fullName>
    </submittedName>
</protein>
<dbReference type="EMBL" id="FUWS01000014">
    <property type="protein sequence ID" value="SKA35369.1"/>
    <property type="molecule type" value="Genomic_DNA"/>
</dbReference>
<feature type="compositionally biased region" description="Basic and acidic residues" evidence="1">
    <location>
        <begin position="148"/>
        <end position="163"/>
    </location>
</feature>
<gene>
    <name evidence="2" type="ORF">SAMN02745673_04485</name>
</gene>